<dbReference type="Gene3D" id="3.40.50.2000">
    <property type="entry name" value="Glycogen Phosphorylase B"/>
    <property type="match status" value="2"/>
</dbReference>
<protein>
    <recommendedName>
        <fullName evidence="6">Glycosyl transferase family 1</fullName>
    </recommendedName>
</protein>
<dbReference type="OrthoDB" id="9781738at2"/>
<accession>A0A1D7U8C3</accession>
<dbReference type="PANTHER" id="PTHR46401:SF2">
    <property type="entry name" value="GLYCOSYLTRANSFERASE WBBK-RELATED"/>
    <property type="match status" value="1"/>
</dbReference>
<reference evidence="4 5" key="1">
    <citation type="journal article" date="2015" name="Antonie Van Leeuwenhoek">
        <title>Bosea vaviloviae sp. nov., a new species of slow-growing rhizobia isolated from nodules of the relict species Vavilovia formosa (Stev.) Fed.</title>
        <authorList>
            <person name="Safronova V.I."/>
            <person name="Kuznetsova I.G."/>
            <person name="Sazanova A.L."/>
            <person name="Kimeklis A.K."/>
            <person name="Belimov A.A."/>
            <person name="Andronov E.E."/>
            <person name="Pinaev A.G."/>
            <person name="Chizhevskaya E.P."/>
            <person name="Pukhaev A.R."/>
            <person name="Popov K.P."/>
            <person name="Willems A."/>
            <person name="Tikhonovich I.A."/>
        </authorList>
    </citation>
    <scope>NUCLEOTIDE SEQUENCE [LARGE SCALE GENOMIC DNA]</scope>
    <source>
        <strain evidence="4 5">Vaf18</strain>
    </source>
</reference>
<dbReference type="Pfam" id="PF13439">
    <property type="entry name" value="Glyco_transf_4"/>
    <property type="match status" value="1"/>
</dbReference>
<organism evidence="4 5">
    <name type="scientific">Bosea vaviloviae</name>
    <dbReference type="NCBI Taxonomy" id="1526658"/>
    <lineage>
        <taxon>Bacteria</taxon>
        <taxon>Pseudomonadati</taxon>
        <taxon>Pseudomonadota</taxon>
        <taxon>Alphaproteobacteria</taxon>
        <taxon>Hyphomicrobiales</taxon>
        <taxon>Boseaceae</taxon>
        <taxon>Bosea</taxon>
    </lineage>
</organism>
<dbReference type="STRING" id="1526658.BHK69_27110"/>
<evidence type="ECO:0000256" key="1">
    <source>
        <dbReference type="ARBA" id="ARBA00022679"/>
    </source>
</evidence>
<dbReference type="Proteomes" id="UP000094969">
    <property type="component" value="Chromosome"/>
</dbReference>
<feature type="domain" description="Glycosyltransferase subfamily 4-like N-terminal" evidence="3">
    <location>
        <begin position="82"/>
        <end position="158"/>
    </location>
</feature>
<proteinExistence type="predicted"/>
<dbReference type="RefSeq" id="WP_069692824.1">
    <property type="nucleotide sequence ID" value="NZ_CP017147.1"/>
</dbReference>
<dbReference type="Pfam" id="PF00534">
    <property type="entry name" value="Glycos_transf_1"/>
    <property type="match status" value="1"/>
</dbReference>
<keyword evidence="1" id="KW-0808">Transferase</keyword>
<evidence type="ECO:0008006" key="6">
    <source>
        <dbReference type="Google" id="ProtNLM"/>
    </source>
</evidence>
<dbReference type="SUPFAM" id="SSF53756">
    <property type="entry name" value="UDP-Glycosyltransferase/glycogen phosphorylase"/>
    <property type="match status" value="1"/>
</dbReference>
<dbReference type="AlphaFoldDB" id="A0A1D7U8C3"/>
<dbReference type="CDD" id="cd03801">
    <property type="entry name" value="GT4_PimA-like"/>
    <property type="match status" value="1"/>
</dbReference>
<sequence>MSGIVLAVPGDIDLPTGGYGYDRRLLAEWREMGIAARHLALPSSFPDPTPGDLAETGRLILSQPFDVALLIDGLAYGAFPESIAAGLAGRVVALVHHPLGLETGLSPERARALLAREAAALRHASAVIATSPTTKRILVADFGLAEDRITVALPGVDRASRARGSSGGSPLALLAVGSLVPRKGYDVLISALASLKDRNWRLTIIGASDRAPDTTRALQAQIEAAGLEGQILLAGAVSENILAEAYDKADLFVMPSLFEGYGMVLTEALARALPILCTTGGAAAETAPNAAALKVPPGDIAAFAEMLGKLIDDRALREGMANAAWAAAGDLPRWRDTATIVAQTCRKVM</sequence>
<dbReference type="InterPro" id="IPR001296">
    <property type="entry name" value="Glyco_trans_1"/>
</dbReference>
<dbReference type="InterPro" id="IPR028098">
    <property type="entry name" value="Glyco_trans_4-like_N"/>
</dbReference>
<evidence type="ECO:0000313" key="5">
    <source>
        <dbReference type="Proteomes" id="UP000094969"/>
    </source>
</evidence>
<dbReference type="EMBL" id="CP017147">
    <property type="protein sequence ID" value="AOO83627.1"/>
    <property type="molecule type" value="Genomic_DNA"/>
</dbReference>
<evidence type="ECO:0000259" key="3">
    <source>
        <dbReference type="Pfam" id="PF13439"/>
    </source>
</evidence>
<dbReference type="GO" id="GO:0009103">
    <property type="term" value="P:lipopolysaccharide biosynthetic process"/>
    <property type="evidence" value="ECO:0007669"/>
    <property type="project" value="TreeGrafter"/>
</dbReference>
<keyword evidence="5" id="KW-1185">Reference proteome</keyword>
<dbReference type="GO" id="GO:0016757">
    <property type="term" value="F:glycosyltransferase activity"/>
    <property type="evidence" value="ECO:0007669"/>
    <property type="project" value="InterPro"/>
</dbReference>
<feature type="domain" description="Glycosyl transferase family 1" evidence="2">
    <location>
        <begin position="169"/>
        <end position="324"/>
    </location>
</feature>
<evidence type="ECO:0000313" key="4">
    <source>
        <dbReference type="EMBL" id="AOO83627.1"/>
    </source>
</evidence>
<name>A0A1D7U8C3_9HYPH</name>
<dbReference type="KEGG" id="bvv:BHK69_27110"/>
<dbReference type="PANTHER" id="PTHR46401">
    <property type="entry name" value="GLYCOSYLTRANSFERASE WBBK-RELATED"/>
    <property type="match status" value="1"/>
</dbReference>
<evidence type="ECO:0000259" key="2">
    <source>
        <dbReference type="Pfam" id="PF00534"/>
    </source>
</evidence>
<gene>
    <name evidence="4" type="ORF">BHK69_27110</name>
</gene>